<gene>
    <name evidence="13" type="ORF">GGR23_002516</name>
</gene>
<proteinExistence type="inferred from homology"/>
<evidence type="ECO:0000256" key="8">
    <source>
        <dbReference type="ARBA" id="ARBA00022737"/>
    </source>
</evidence>
<feature type="domain" description="ABC transmembrane type-1" evidence="12">
    <location>
        <begin position="53"/>
        <end position="259"/>
    </location>
</feature>
<dbReference type="Gene3D" id="1.10.3720.10">
    <property type="entry name" value="MetI-like"/>
    <property type="match status" value="2"/>
</dbReference>
<feature type="transmembrane region" description="Helical" evidence="11">
    <location>
        <begin position="465"/>
        <end position="487"/>
    </location>
</feature>
<evidence type="ECO:0000256" key="7">
    <source>
        <dbReference type="ARBA" id="ARBA00022692"/>
    </source>
</evidence>
<feature type="transmembrane region" description="Helical" evidence="11">
    <location>
        <begin position="90"/>
        <end position="112"/>
    </location>
</feature>
<dbReference type="AlphaFoldDB" id="A0A7W6NKD8"/>
<feature type="transmembrane region" description="Helical" evidence="11">
    <location>
        <begin position="53"/>
        <end position="78"/>
    </location>
</feature>
<evidence type="ECO:0000313" key="14">
    <source>
        <dbReference type="Proteomes" id="UP000528286"/>
    </source>
</evidence>
<keyword evidence="6" id="KW-0997">Cell inner membrane</keyword>
<evidence type="ECO:0000256" key="4">
    <source>
        <dbReference type="ARBA" id="ARBA00022448"/>
    </source>
</evidence>
<keyword evidence="8" id="KW-0677">Repeat</keyword>
<evidence type="ECO:0000256" key="2">
    <source>
        <dbReference type="ARBA" id="ARBA00011650"/>
    </source>
</evidence>
<feature type="transmembrane region" description="Helical" evidence="11">
    <location>
        <begin position="241"/>
        <end position="261"/>
    </location>
</feature>
<organism evidence="13 14">
    <name type="scientific">Gellertiella hungarica</name>
    <dbReference type="NCBI Taxonomy" id="1572859"/>
    <lineage>
        <taxon>Bacteria</taxon>
        <taxon>Pseudomonadati</taxon>
        <taxon>Pseudomonadota</taxon>
        <taxon>Alphaproteobacteria</taxon>
        <taxon>Hyphomicrobiales</taxon>
        <taxon>Rhizobiaceae</taxon>
        <taxon>Gellertiella</taxon>
    </lineage>
</organism>
<feature type="transmembrane region" description="Helical" evidence="11">
    <location>
        <begin position="325"/>
        <end position="353"/>
    </location>
</feature>
<feature type="transmembrane region" description="Helical" evidence="11">
    <location>
        <begin position="374"/>
        <end position="397"/>
    </location>
</feature>
<dbReference type="Proteomes" id="UP000528286">
    <property type="component" value="Unassembled WGS sequence"/>
</dbReference>
<evidence type="ECO:0000259" key="12">
    <source>
        <dbReference type="PROSITE" id="PS50928"/>
    </source>
</evidence>
<feature type="transmembrane region" description="Helical" evidence="11">
    <location>
        <begin position="409"/>
        <end position="427"/>
    </location>
</feature>
<feature type="transmembrane region" description="Helical" evidence="11">
    <location>
        <begin position="132"/>
        <end position="153"/>
    </location>
</feature>
<evidence type="ECO:0000256" key="5">
    <source>
        <dbReference type="ARBA" id="ARBA00022475"/>
    </source>
</evidence>
<feature type="transmembrane region" description="Helical" evidence="11">
    <location>
        <begin position="292"/>
        <end position="313"/>
    </location>
</feature>
<keyword evidence="9 11" id="KW-1133">Transmembrane helix</keyword>
<dbReference type="CDD" id="cd06261">
    <property type="entry name" value="TM_PBP2"/>
    <property type="match status" value="2"/>
</dbReference>
<keyword evidence="5" id="KW-1003">Cell membrane</keyword>
<keyword evidence="4 11" id="KW-0813">Transport</keyword>
<dbReference type="InterPro" id="IPR005947">
    <property type="entry name" value="ThiP_ABC_transpt"/>
</dbReference>
<dbReference type="GO" id="GO:0015888">
    <property type="term" value="P:thiamine transport"/>
    <property type="evidence" value="ECO:0007669"/>
    <property type="project" value="InterPro"/>
</dbReference>
<sequence>MLTAREKRLSIAGGSIALAGIVLFAAIASVALLEAGWPSENTGIFDAYMRRVLAFTLVQAVLSAAISVALAIPFARALARQPAFPGRIWLVRLLALPLGLPVITGALGILTVWGRNGWANEILRMLGLSEPISIYGLSGILLAHVFFNFPLAARLMLAGLERLPGEYWLLASNLGLGPISIFRHIEWPEIRRQIPGIAGLILMLAATSFTLVLLLGGGPAATTLEVAIYQALRFDFDPQRAVSLAIVQILLTALLLMLLSWTRGKDPEGFSLHTTSMRPDGKTTAKRCLDGALLLSGTVFILLPLSAIVVSGLEADYLKLLSDGLFWRAAATSLAIALPAGALAVLIAGMIISGRLAILADPKASAPLLAGARLAPATASLILLFPPTVLGTGWFLIAGPANVDSVAPVLIMLINGLMAFPFVLRILEPAMTTHRHRTGRLAASLGITGWDRWRLIDWPGLRKPFAMALSFATALSIGDLGVVALFGSDSLVTLPWLLYSRMGSYRTADAAGIALILAILCLLLTVAGAKGDTERHRHVG</sequence>
<dbReference type="InterPro" id="IPR035906">
    <property type="entry name" value="MetI-like_sf"/>
</dbReference>
<dbReference type="PANTHER" id="PTHR30183:SF9">
    <property type="entry name" value="THIAMINE TRANSPORT SYSTEM PERMEASE PROTEIN THIP"/>
    <property type="match status" value="1"/>
</dbReference>
<evidence type="ECO:0000256" key="3">
    <source>
        <dbReference type="ARBA" id="ARBA00016947"/>
    </source>
</evidence>
<dbReference type="InterPro" id="IPR000515">
    <property type="entry name" value="MetI-like"/>
</dbReference>
<dbReference type="RefSeq" id="WP_183366608.1">
    <property type="nucleotide sequence ID" value="NZ_JACIEZ010000004.1"/>
</dbReference>
<evidence type="ECO:0000256" key="9">
    <source>
        <dbReference type="ARBA" id="ARBA00022989"/>
    </source>
</evidence>
<comment type="subunit">
    <text evidence="2">The complex is composed of two ATP-binding proteins (ThiQ), two transmembrane proteins (ThiP) and a solute-binding protein (ThiB).</text>
</comment>
<keyword evidence="10 11" id="KW-0472">Membrane</keyword>
<evidence type="ECO:0000256" key="1">
    <source>
        <dbReference type="ARBA" id="ARBA00004429"/>
    </source>
</evidence>
<dbReference type="PROSITE" id="PS50928">
    <property type="entry name" value="ABC_TM1"/>
    <property type="match status" value="2"/>
</dbReference>
<comment type="similarity">
    <text evidence="11">Belongs to the binding-protein-dependent transport system permease family.</text>
</comment>
<feature type="transmembrane region" description="Helical" evidence="11">
    <location>
        <begin position="507"/>
        <end position="527"/>
    </location>
</feature>
<dbReference type="GO" id="GO:0022857">
    <property type="term" value="F:transmembrane transporter activity"/>
    <property type="evidence" value="ECO:0007669"/>
    <property type="project" value="InterPro"/>
</dbReference>
<dbReference type="PANTHER" id="PTHR30183">
    <property type="entry name" value="MOLYBDENUM TRANSPORT SYSTEM PERMEASE PROTEIN MODB"/>
    <property type="match status" value="1"/>
</dbReference>
<feature type="transmembrane region" description="Helical" evidence="11">
    <location>
        <begin position="12"/>
        <end position="33"/>
    </location>
</feature>
<dbReference type="SUPFAM" id="SSF161098">
    <property type="entry name" value="MetI-like"/>
    <property type="match status" value="2"/>
</dbReference>
<dbReference type="Pfam" id="PF00528">
    <property type="entry name" value="BPD_transp_1"/>
    <property type="match status" value="1"/>
</dbReference>
<name>A0A7W6NKD8_9HYPH</name>
<protein>
    <recommendedName>
        <fullName evidence="3">Thiamine transport system permease protein ThiP</fullName>
    </recommendedName>
</protein>
<evidence type="ECO:0000256" key="11">
    <source>
        <dbReference type="RuleBase" id="RU363032"/>
    </source>
</evidence>
<evidence type="ECO:0000256" key="10">
    <source>
        <dbReference type="ARBA" id="ARBA00023136"/>
    </source>
</evidence>
<reference evidence="13 14" key="1">
    <citation type="submission" date="2020-08" db="EMBL/GenBank/DDBJ databases">
        <title>Genomic Encyclopedia of Type Strains, Phase IV (KMG-IV): sequencing the most valuable type-strain genomes for metagenomic binning, comparative biology and taxonomic classification.</title>
        <authorList>
            <person name="Goeker M."/>
        </authorList>
    </citation>
    <scope>NUCLEOTIDE SEQUENCE [LARGE SCALE GENOMIC DNA]</scope>
    <source>
        <strain evidence="13 14">DSM 29853</strain>
    </source>
</reference>
<evidence type="ECO:0000313" key="13">
    <source>
        <dbReference type="EMBL" id="MBB4065315.1"/>
    </source>
</evidence>
<evidence type="ECO:0000256" key="6">
    <source>
        <dbReference type="ARBA" id="ARBA00022519"/>
    </source>
</evidence>
<keyword evidence="14" id="KW-1185">Reference proteome</keyword>
<dbReference type="EMBL" id="JACIEZ010000004">
    <property type="protein sequence ID" value="MBB4065315.1"/>
    <property type="molecule type" value="Genomic_DNA"/>
</dbReference>
<feature type="transmembrane region" description="Helical" evidence="11">
    <location>
        <begin position="197"/>
        <end position="221"/>
    </location>
</feature>
<comment type="caution">
    <text evidence="13">The sequence shown here is derived from an EMBL/GenBank/DDBJ whole genome shotgun (WGS) entry which is preliminary data.</text>
</comment>
<dbReference type="NCBIfam" id="TIGR01253">
    <property type="entry name" value="thiP"/>
    <property type="match status" value="1"/>
</dbReference>
<dbReference type="GO" id="GO:0005886">
    <property type="term" value="C:plasma membrane"/>
    <property type="evidence" value="ECO:0007669"/>
    <property type="project" value="UniProtKB-SubCell"/>
</dbReference>
<feature type="domain" description="ABC transmembrane type-1" evidence="12">
    <location>
        <begin position="330"/>
        <end position="528"/>
    </location>
</feature>
<comment type="subcellular location">
    <subcellularLocation>
        <location evidence="1">Cell inner membrane</location>
        <topology evidence="1">Multi-pass membrane protein</topology>
    </subcellularLocation>
    <subcellularLocation>
        <location evidence="11">Cell membrane</location>
        <topology evidence="11">Multi-pass membrane protein</topology>
    </subcellularLocation>
</comment>
<keyword evidence="7 11" id="KW-0812">Transmembrane</keyword>
<accession>A0A7W6NKD8</accession>